<evidence type="ECO:0000259" key="3">
    <source>
        <dbReference type="Pfam" id="PF01882"/>
    </source>
</evidence>
<evidence type="ECO:0000313" key="4">
    <source>
        <dbReference type="EMBL" id="SFR91711.1"/>
    </source>
</evidence>
<feature type="domain" description="DUF58" evidence="3">
    <location>
        <begin position="230"/>
        <end position="403"/>
    </location>
</feature>
<dbReference type="InterPro" id="IPR002881">
    <property type="entry name" value="DUF58"/>
</dbReference>
<evidence type="ECO:0000256" key="1">
    <source>
        <dbReference type="SAM" id="Phobius"/>
    </source>
</evidence>
<dbReference type="STRING" id="767519.SAMN05216559_0958"/>
<keyword evidence="1" id="KW-0812">Transmembrane</keyword>
<feature type="transmembrane region" description="Helical" evidence="1">
    <location>
        <begin position="45"/>
        <end position="72"/>
    </location>
</feature>
<evidence type="ECO:0000313" key="5">
    <source>
        <dbReference type="Proteomes" id="UP000199062"/>
    </source>
</evidence>
<organism evidence="4 5">
    <name type="scientific">Halomicrobium zhouii</name>
    <dbReference type="NCBI Taxonomy" id="767519"/>
    <lineage>
        <taxon>Archaea</taxon>
        <taxon>Methanobacteriati</taxon>
        <taxon>Methanobacteriota</taxon>
        <taxon>Stenosarchaea group</taxon>
        <taxon>Halobacteria</taxon>
        <taxon>Halobacteriales</taxon>
        <taxon>Haloarculaceae</taxon>
        <taxon>Halomicrobium</taxon>
    </lineage>
</organism>
<proteinExistence type="predicted"/>
<dbReference type="Pfam" id="PF01882">
    <property type="entry name" value="DUF58"/>
    <property type="match status" value="1"/>
</dbReference>
<keyword evidence="5" id="KW-1185">Reference proteome</keyword>
<feature type="domain" description="DUF11" evidence="2">
    <location>
        <begin position="86"/>
        <end position="151"/>
    </location>
</feature>
<name>A0A1I6KKI4_9EURY</name>
<keyword evidence="1" id="KW-0472">Membrane</keyword>
<reference evidence="4 5" key="1">
    <citation type="submission" date="2016-10" db="EMBL/GenBank/DDBJ databases">
        <authorList>
            <person name="de Groot N.N."/>
        </authorList>
    </citation>
    <scope>NUCLEOTIDE SEQUENCE [LARGE SCALE GENOMIC DNA]</scope>
    <source>
        <strain evidence="4 5">CGMCC 1.10457</strain>
    </source>
</reference>
<dbReference type="InterPro" id="IPR013783">
    <property type="entry name" value="Ig-like_fold"/>
</dbReference>
<dbReference type="Pfam" id="PF01345">
    <property type="entry name" value="DUF11"/>
    <property type="match status" value="1"/>
</dbReference>
<accession>A0A1I6KKI4</accession>
<evidence type="ECO:0000259" key="2">
    <source>
        <dbReference type="Pfam" id="PF01345"/>
    </source>
</evidence>
<keyword evidence="1" id="KW-1133">Transmembrane helix</keyword>
<sequence length="460" mass="49104">MSGEPMAFHEMGAEFPEFDETPTELVVGPGDAADHQTKRWFGVSAFALLALAVGVFTAQGGLLLASALGMAFSGYGRLTSPPPVSLAIERTISDAHPNPGDEVTVSLTVTNDGDRPLPDLRLVDGVPDRAAVTGGSPRIATALRSGESTTIEYTIAATRGVHEFEPLTAIVRDVSGATERIASVEQGDAFACEPDLPSPTLDVPLRPQTTQYTGRTPADAGGDGVEFYATREYRMGDPMSRIDWNQTAKTGDMRTIEHRVERSVTVALLVDARPSADVSPGDGASAGSVAGSTLERNLEAAREVAASLLAEGHSVGLAAFSEHDCWLAPASSDNHRIELRETLATHPAFSPGDEDADVSVFSVAQRLRQRLPSDAQVILFSPLVDDFVFRTTVRLDAHGHRTTVVSPDPTTADTSGHRLASVERRMRITRLRRRGLPVADWAVDESLAHAMARIRGGRSV</sequence>
<dbReference type="InterPro" id="IPR001434">
    <property type="entry name" value="OmcB-like_DUF11"/>
</dbReference>
<dbReference type="PANTHER" id="PTHR33608:SF6">
    <property type="entry name" value="BLL2464 PROTEIN"/>
    <property type="match status" value="1"/>
</dbReference>
<dbReference type="AlphaFoldDB" id="A0A1I6KKI4"/>
<dbReference type="EMBL" id="FOZK01000001">
    <property type="protein sequence ID" value="SFR91711.1"/>
    <property type="molecule type" value="Genomic_DNA"/>
</dbReference>
<dbReference type="RefSeq" id="WP_245778609.1">
    <property type="nucleotide sequence ID" value="NZ_FOZK01000001.1"/>
</dbReference>
<dbReference type="PANTHER" id="PTHR33608">
    <property type="entry name" value="BLL2464 PROTEIN"/>
    <property type="match status" value="1"/>
</dbReference>
<dbReference type="Gene3D" id="2.60.40.10">
    <property type="entry name" value="Immunoglobulins"/>
    <property type="match status" value="1"/>
</dbReference>
<gene>
    <name evidence="4" type="ORF">SAMN05216559_0958</name>
</gene>
<protein>
    <submittedName>
        <fullName evidence="4">Uncharacterized conserved protein, DUF58 family, contains vWF domain</fullName>
    </submittedName>
</protein>
<dbReference type="Proteomes" id="UP000199062">
    <property type="component" value="Unassembled WGS sequence"/>
</dbReference>